<dbReference type="Pfam" id="PF08402">
    <property type="entry name" value="TOBE_2"/>
    <property type="match status" value="1"/>
</dbReference>
<evidence type="ECO:0000256" key="3">
    <source>
        <dbReference type="ARBA" id="ARBA00022840"/>
    </source>
</evidence>
<dbReference type="RefSeq" id="WP_311627682.1">
    <property type="nucleotide sequence ID" value="NZ_JAVRFE010000075.1"/>
</dbReference>
<feature type="compositionally biased region" description="Basic and acidic residues" evidence="4">
    <location>
        <begin position="282"/>
        <end position="299"/>
    </location>
</feature>
<dbReference type="PANTHER" id="PTHR42781:SF4">
    <property type="entry name" value="SPERMIDINE_PUTRESCINE IMPORT ATP-BINDING PROTEIN POTA"/>
    <property type="match status" value="1"/>
</dbReference>
<dbReference type="GO" id="GO:0005524">
    <property type="term" value="F:ATP binding"/>
    <property type="evidence" value="ECO:0007669"/>
    <property type="project" value="UniProtKB-KW"/>
</dbReference>
<comment type="caution">
    <text evidence="6">The sequence shown here is derived from an EMBL/GenBank/DDBJ whole genome shotgun (WGS) entry which is preliminary data.</text>
</comment>
<dbReference type="SMART" id="SM00382">
    <property type="entry name" value="AAA"/>
    <property type="match status" value="1"/>
</dbReference>
<dbReference type="InterPro" id="IPR027417">
    <property type="entry name" value="P-loop_NTPase"/>
</dbReference>
<feature type="region of interest" description="Disordered" evidence="4">
    <location>
        <begin position="282"/>
        <end position="308"/>
    </location>
</feature>
<organism evidence="6 7">
    <name type="scientific">Streptomyces mooreae</name>
    <dbReference type="NCBI Taxonomy" id="3075523"/>
    <lineage>
        <taxon>Bacteria</taxon>
        <taxon>Bacillati</taxon>
        <taxon>Actinomycetota</taxon>
        <taxon>Actinomycetes</taxon>
        <taxon>Kitasatosporales</taxon>
        <taxon>Streptomycetaceae</taxon>
        <taxon>Streptomyces</taxon>
    </lineage>
</organism>
<dbReference type="PANTHER" id="PTHR42781">
    <property type="entry name" value="SPERMIDINE/PUTRESCINE IMPORT ATP-BINDING PROTEIN POTA"/>
    <property type="match status" value="1"/>
</dbReference>
<dbReference type="InterPro" id="IPR003439">
    <property type="entry name" value="ABC_transporter-like_ATP-bd"/>
</dbReference>
<dbReference type="InterPro" id="IPR008995">
    <property type="entry name" value="Mo/tungstate-bd_C_term_dom"/>
</dbReference>
<dbReference type="PROSITE" id="PS00211">
    <property type="entry name" value="ABC_TRANSPORTER_1"/>
    <property type="match status" value="1"/>
</dbReference>
<sequence>MTEAARTDDRPAPTSAATPAVRLTAVTKEFGALRAVDGAELTIGEGEFFSLLGPSGSGKTTLLRLIAGFERPTSGRIELAGREVTALPPSRRDVHTVFQDYALFPHMTVEQNVAYALTVAGVRKPERLARARAALRTVRLDDHGPRRPDQLSGGQRQRVALARALIDDPGLLLLDEPLGALDLQLRQEMQRELQRIQRATGVTFLLVTHDQEEALTLSDRLAVLDRGRIVQTGSPLEIYDRPATAFVAGFIGTTNLLRDQAAVRVIGAPGTYSLRPERIRIVAPDGPKDGPKGSEKDGPDGAPGPGERCVPGRITEIAHVGAHTRVVVRLDAGDDRLTAVRLNSTDLPDAARPGAAVHLRWNAADALPLRD</sequence>
<dbReference type="Proteomes" id="UP001180551">
    <property type="component" value="Unassembled WGS sequence"/>
</dbReference>
<evidence type="ECO:0000259" key="5">
    <source>
        <dbReference type="PROSITE" id="PS50893"/>
    </source>
</evidence>
<dbReference type="SUPFAM" id="SSF52540">
    <property type="entry name" value="P-loop containing nucleoside triphosphate hydrolases"/>
    <property type="match status" value="1"/>
</dbReference>
<name>A0ABU2TIJ5_9ACTN</name>
<dbReference type="Gene3D" id="2.40.50.100">
    <property type="match status" value="1"/>
</dbReference>
<feature type="domain" description="ABC transporter" evidence="5">
    <location>
        <begin position="21"/>
        <end position="251"/>
    </location>
</feature>
<dbReference type="Gene3D" id="3.40.50.300">
    <property type="entry name" value="P-loop containing nucleotide triphosphate hydrolases"/>
    <property type="match status" value="1"/>
</dbReference>
<evidence type="ECO:0000313" key="6">
    <source>
        <dbReference type="EMBL" id="MDT0460764.1"/>
    </source>
</evidence>
<dbReference type="InterPro" id="IPR017871">
    <property type="entry name" value="ABC_transporter-like_CS"/>
</dbReference>
<evidence type="ECO:0000256" key="4">
    <source>
        <dbReference type="SAM" id="MobiDB-lite"/>
    </source>
</evidence>
<keyword evidence="3 6" id="KW-0067">ATP-binding</keyword>
<dbReference type="InterPro" id="IPR013611">
    <property type="entry name" value="Transp-assoc_OB_typ2"/>
</dbReference>
<proteinExistence type="predicted"/>
<dbReference type="SUPFAM" id="SSF50331">
    <property type="entry name" value="MOP-like"/>
    <property type="match status" value="1"/>
</dbReference>
<keyword evidence="1" id="KW-0813">Transport</keyword>
<evidence type="ECO:0000256" key="1">
    <source>
        <dbReference type="ARBA" id="ARBA00022448"/>
    </source>
</evidence>
<evidence type="ECO:0000313" key="7">
    <source>
        <dbReference type="Proteomes" id="UP001180551"/>
    </source>
</evidence>
<dbReference type="InterPro" id="IPR003593">
    <property type="entry name" value="AAA+_ATPase"/>
</dbReference>
<keyword evidence="7" id="KW-1185">Reference proteome</keyword>
<dbReference type="PROSITE" id="PS50893">
    <property type="entry name" value="ABC_TRANSPORTER_2"/>
    <property type="match status" value="1"/>
</dbReference>
<accession>A0ABU2TIJ5</accession>
<protein>
    <submittedName>
        <fullName evidence="6">ABC transporter ATP-binding protein</fullName>
    </submittedName>
</protein>
<keyword evidence="2" id="KW-0547">Nucleotide-binding</keyword>
<gene>
    <name evidence="6" type="ORF">RM550_34435</name>
</gene>
<dbReference type="InterPro" id="IPR050093">
    <property type="entry name" value="ABC_SmlMolc_Importer"/>
</dbReference>
<dbReference type="EMBL" id="JAVRFE010000075">
    <property type="protein sequence ID" value="MDT0460764.1"/>
    <property type="molecule type" value="Genomic_DNA"/>
</dbReference>
<evidence type="ECO:0000256" key="2">
    <source>
        <dbReference type="ARBA" id="ARBA00022741"/>
    </source>
</evidence>
<dbReference type="Pfam" id="PF00005">
    <property type="entry name" value="ABC_tran"/>
    <property type="match status" value="1"/>
</dbReference>
<reference evidence="6" key="1">
    <citation type="submission" date="2024-05" db="EMBL/GenBank/DDBJ databases">
        <title>30 novel species of actinomycetes from the DSMZ collection.</title>
        <authorList>
            <person name="Nouioui I."/>
        </authorList>
    </citation>
    <scope>NUCLEOTIDE SEQUENCE</scope>
    <source>
        <strain evidence="6">DSM 41527</strain>
    </source>
</reference>